<accession>A0A6A6KFF6</accession>
<dbReference type="SUPFAM" id="SSF49899">
    <property type="entry name" value="Concanavalin A-like lectins/glucanases"/>
    <property type="match status" value="1"/>
</dbReference>
<gene>
    <name evidence="1" type="ORF">GH714_002072</name>
</gene>
<dbReference type="Gene3D" id="2.60.120.200">
    <property type="match status" value="1"/>
</dbReference>
<dbReference type="EMBL" id="JAAGAX010000016">
    <property type="protein sequence ID" value="KAF2287642.1"/>
    <property type="molecule type" value="Genomic_DNA"/>
</dbReference>
<proteinExistence type="predicted"/>
<name>A0A6A6KFF6_HEVBR</name>
<comment type="caution">
    <text evidence="1">The sequence shown here is derived from an EMBL/GenBank/DDBJ whole genome shotgun (WGS) entry which is preliminary data.</text>
</comment>
<organism evidence="1 2">
    <name type="scientific">Hevea brasiliensis</name>
    <name type="common">Para rubber tree</name>
    <name type="synonym">Siphonia brasiliensis</name>
    <dbReference type="NCBI Taxonomy" id="3981"/>
    <lineage>
        <taxon>Eukaryota</taxon>
        <taxon>Viridiplantae</taxon>
        <taxon>Streptophyta</taxon>
        <taxon>Embryophyta</taxon>
        <taxon>Tracheophyta</taxon>
        <taxon>Spermatophyta</taxon>
        <taxon>Magnoliopsida</taxon>
        <taxon>eudicotyledons</taxon>
        <taxon>Gunneridae</taxon>
        <taxon>Pentapetalae</taxon>
        <taxon>rosids</taxon>
        <taxon>fabids</taxon>
        <taxon>Malpighiales</taxon>
        <taxon>Euphorbiaceae</taxon>
        <taxon>Crotonoideae</taxon>
        <taxon>Micrandreae</taxon>
        <taxon>Hevea</taxon>
    </lineage>
</organism>
<reference evidence="1 2" key="1">
    <citation type="journal article" date="2020" name="Mol. Plant">
        <title>The Chromosome-Based Rubber Tree Genome Provides New Insights into Spurge Genome Evolution and Rubber Biosynthesis.</title>
        <authorList>
            <person name="Liu J."/>
            <person name="Shi C."/>
            <person name="Shi C.C."/>
            <person name="Li W."/>
            <person name="Zhang Q.J."/>
            <person name="Zhang Y."/>
            <person name="Li K."/>
            <person name="Lu H.F."/>
            <person name="Shi C."/>
            <person name="Zhu S.T."/>
            <person name="Xiao Z.Y."/>
            <person name="Nan H."/>
            <person name="Yue Y."/>
            <person name="Zhu X.G."/>
            <person name="Wu Y."/>
            <person name="Hong X.N."/>
            <person name="Fan G.Y."/>
            <person name="Tong Y."/>
            <person name="Zhang D."/>
            <person name="Mao C.L."/>
            <person name="Liu Y.L."/>
            <person name="Hao S.J."/>
            <person name="Liu W.Q."/>
            <person name="Lv M.Q."/>
            <person name="Zhang H.B."/>
            <person name="Liu Y."/>
            <person name="Hu-Tang G.R."/>
            <person name="Wang J.P."/>
            <person name="Wang J.H."/>
            <person name="Sun Y.H."/>
            <person name="Ni S.B."/>
            <person name="Chen W.B."/>
            <person name="Zhang X.C."/>
            <person name="Jiao Y.N."/>
            <person name="Eichler E.E."/>
            <person name="Li G.H."/>
            <person name="Liu X."/>
            <person name="Gao L.Z."/>
        </authorList>
    </citation>
    <scope>NUCLEOTIDE SEQUENCE [LARGE SCALE GENOMIC DNA]</scope>
    <source>
        <strain evidence="2">cv. GT1</strain>
        <tissue evidence="1">Leaf</tissue>
    </source>
</reference>
<sequence length="239" mass="25834">MGGNAISTKDYTLLKDFRMEIELKGGNFSFSFWVYIIDSTTAFPATIISQVYSDITSSAPFIALDENKSMTLLPLSLLCKEAPDPTSSTLLTETSHASMKNEFPLENWVHVGCGVFTDVFRLHINGEIVGECSLSSSFNKDSISNGFRKITLVGASGVMDPPLQLSIDDSSTSDIEEGIDGIWSIVGGKASCRRIFSLDVVLSNAISQAIDKEVEVVASLLYADNGLPVEKTSDDEAPL</sequence>
<keyword evidence="2" id="KW-1185">Reference proteome</keyword>
<evidence type="ECO:0000313" key="1">
    <source>
        <dbReference type="EMBL" id="KAF2287642.1"/>
    </source>
</evidence>
<evidence type="ECO:0000313" key="2">
    <source>
        <dbReference type="Proteomes" id="UP000467840"/>
    </source>
</evidence>
<dbReference type="AlphaFoldDB" id="A0A6A6KFF6"/>
<dbReference type="InterPro" id="IPR013320">
    <property type="entry name" value="ConA-like_dom_sf"/>
</dbReference>
<protein>
    <submittedName>
        <fullName evidence="1">Uncharacterized protein</fullName>
    </submittedName>
</protein>
<dbReference type="Proteomes" id="UP000467840">
    <property type="component" value="Chromosome 8"/>
</dbReference>